<sequence>MAFIALMEEIRNLIKSNSITKGRFAAKDARNGIYAPENGLAALKTQHYRQALEISERMVIDIEYELSDSDYAVAIDLMTKVFGIDAAKHCFEGLPLAAKTNDG</sequence>
<dbReference type="EMBL" id="CAXHTB010000020">
    <property type="protein sequence ID" value="CAL0327843.1"/>
    <property type="molecule type" value="Genomic_DNA"/>
</dbReference>
<organism evidence="1 2">
    <name type="scientific">Lupinus luteus</name>
    <name type="common">European yellow lupine</name>
    <dbReference type="NCBI Taxonomy" id="3873"/>
    <lineage>
        <taxon>Eukaryota</taxon>
        <taxon>Viridiplantae</taxon>
        <taxon>Streptophyta</taxon>
        <taxon>Embryophyta</taxon>
        <taxon>Tracheophyta</taxon>
        <taxon>Spermatophyta</taxon>
        <taxon>Magnoliopsida</taxon>
        <taxon>eudicotyledons</taxon>
        <taxon>Gunneridae</taxon>
        <taxon>Pentapetalae</taxon>
        <taxon>rosids</taxon>
        <taxon>fabids</taxon>
        <taxon>Fabales</taxon>
        <taxon>Fabaceae</taxon>
        <taxon>Papilionoideae</taxon>
        <taxon>50 kb inversion clade</taxon>
        <taxon>genistoids sensu lato</taxon>
        <taxon>core genistoids</taxon>
        <taxon>Genisteae</taxon>
        <taxon>Lupinus</taxon>
    </lineage>
</organism>
<reference evidence="1 2" key="1">
    <citation type="submission" date="2024-03" db="EMBL/GenBank/DDBJ databases">
        <authorList>
            <person name="Martinez-Hernandez J."/>
        </authorList>
    </citation>
    <scope>NUCLEOTIDE SEQUENCE [LARGE SCALE GENOMIC DNA]</scope>
</reference>
<name>A0AAV1Y2J8_LUPLU</name>
<keyword evidence="2" id="KW-1185">Reference proteome</keyword>
<evidence type="ECO:0000313" key="1">
    <source>
        <dbReference type="EMBL" id="CAL0327843.1"/>
    </source>
</evidence>
<dbReference type="Proteomes" id="UP001497480">
    <property type="component" value="Unassembled WGS sequence"/>
</dbReference>
<accession>A0AAV1Y2J8</accession>
<evidence type="ECO:0000313" key="2">
    <source>
        <dbReference type="Proteomes" id="UP001497480"/>
    </source>
</evidence>
<dbReference type="AlphaFoldDB" id="A0AAV1Y2J8"/>
<proteinExistence type="predicted"/>
<protein>
    <submittedName>
        <fullName evidence="1">Uncharacterized protein</fullName>
    </submittedName>
</protein>
<comment type="caution">
    <text evidence="1">The sequence shown here is derived from an EMBL/GenBank/DDBJ whole genome shotgun (WGS) entry which is preliminary data.</text>
</comment>
<gene>
    <name evidence="1" type="ORF">LLUT_LOCUS28903</name>
</gene>